<accession>A0A6A6DFF0</accession>
<evidence type="ECO:0000256" key="1">
    <source>
        <dbReference type="SAM" id="MobiDB-lite"/>
    </source>
</evidence>
<dbReference type="Proteomes" id="UP000800200">
    <property type="component" value="Unassembled WGS sequence"/>
</dbReference>
<feature type="compositionally biased region" description="Low complexity" evidence="1">
    <location>
        <begin position="67"/>
        <end position="87"/>
    </location>
</feature>
<dbReference type="AlphaFoldDB" id="A0A6A6DFF0"/>
<dbReference type="EMBL" id="ML994711">
    <property type="protein sequence ID" value="KAF2176306.1"/>
    <property type="molecule type" value="Genomic_DNA"/>
</dbReference>
<evidence type="ECO:0000313" key="2">
    <source>
        <dbReference type="EMBL" id="KAF2176306.1"/>
    </source>
</evidence>
<reference evidence="2" key="1">
    <citation type="journal article" date="2020" name="Stud. Mycol.">
        <title>101 Dothideomycetes genomes: a test case for predicting lifestyles and emergence of pathogens.</title>
        <authorList>
            <person name="Haridas S."/>
            <person name="Albert R."/>
            <person name="Binder M."/>
            <person name="Bloem J."/>
            <person name="Labutti K."/>
            <person name="Salamov A."/>
            <person name="Andreopoulos B."/>
            <person name="Baker S."/>
            <person name="Barry K."/>
            <person name="Bills G."/>
            <person name="Bluhm B."/>
            <person name="Cannon C."/>
            <person name="Castanera R."/>
            <person name="Culley D."/>
            <person name="Daum C."/>
            <person name="Ezra D."/>
            <person name="Gonzalez J."/>
            <person name="Henrissat B."/>
            <person name="Kuo A."/>
            <person name="Liang C."/>
            <person name="Lipzen A."/>
            <person name="Lutzoni F."/>
            <person name="Magnuson J."/>
            <person name="Mondo S."/>
            <person name="Nolan M."/>
            <person name="Ohm R."/>
            <person name="Pangilinan J."/>
            <person name="Park H.-J."/>
            <person name="Ramirez L."/>
            <person name="Alfaro M."/>
            <person name="Sun H."/>
            <person name="Tritt A."/>
            <person name="Yoshinaga Y."/>
            <person name="Zwiers L.-H."/>
            <person name="Turgeon B."/>
            <person name="Goodwin S."/>
            <person name="Spatafora J."/>
            <person name="Crous P."/>
            <person name="Grigoriev I."/>
        </authorList>
    </citation>
    <scope>NUCLEOTIDE SEQUENCE</scope>
    <source>
        <strain evidence="2">CBS 207.26</strain>
    </source>
</reference>
<proteinExistence type="predicted"/>
<protein>
    <submittedName>
        <fullName evidence="2">Uncharacterized protein</fullName>
    </submittedName>
</protein>
<gene>
    <name evidence="2" type="ORF">K469DRAFT_682639</name>
</gene>
<organism evidence="2 3">
    <name type="scientific">Zopfia rhizophila CBS 207.26</name>
    <dbReference type="NCBI Taxonomy" id="1314779"/>
    <lineage>
        <taxon>Eukaryota</taxon>
        <taxon>Fungi</taxon>
        <taxon>Dikarya</taxon>
        <taxon>Ascomycota</taxon>
        <taxon>Pezizomycotina</taxon>
        <taxon>Dothideomycetes</taxon>
        <taxon>Dothideomycetes incertae sedis</taxon>
        <taxon>Zopfiaceae</taxon>
        <taxon>Zopfia</taxon>
    </lineage>
</organism>
<evidence type="ECO:0000313" key="3">
    <source>
        <dbReference type="Proteomes" id="UP000800200"/>
    </source>
</evidence>
<name>A0A6A6DFF0_9PEZI</name>
<keyword evidence="3" id="KW-1185">Reference proteome</keyword>
<sequence>MGAYHTYALAARPSNAKTALTQSRSTLAPIQCSSYACSSGPFTHKDTCCSLRIPTAAASTSASAHAPTAYSPLVSPSASSTSASSARPSRRACITAALHDLTDLIEKNSNDNNDE</sequence>
<feature type="region of interest" description="Disordered" evidence="1">
    <location>
        <begin position="67"/>
        <end position="89"/>
    </location>
</feature>